<dbReference type="AlphaFoldDB" id="A0A364NVN3"/>
<keyword evidence="2" id="KW-0808">Transferase</keyword>
<dbReference type="CDD" id="cd05403">
    <property type="entry name" value="NT_KNTase_like"/>
    <property type="match status" value="1"/>
</dbReference>
<gene>
    <name evidence="2" type="ORF">CU669_15275</name>
</gene>
<dbReference type="OrthoDB" id="559450at2"/>
<dbReference type="InterPro" id="IPR052548">
    <property type="entry name" value="Type_VII_TA_antitoxin"/>
</dbReference>
<dbReference type="Proteomes" id="UP000251075">
    <property type="component" value="Unassembled WGS sequence"/>
</dbReference>
<feature type="domain" description="Polymerase nucleotidyl transferase" evidence="1">
    <location>
        <begin position="18"/>
        <end position="82"/>
    </location>
</feature>
<organism evidence="2 3">
    <name type="scientific">Paramagnetospirillum kuznetsovii</name>
    <dbReference type="NCBI Taxonomy" id="2053833"/>
    <lineage>
        <taxon>Bacteria</taxon>
        <taxon>Pseudomonadati</taxon>
        <taxon>Pseudomonadota</taxon>
        <taxon>Alphaproteobacteria</taxon>
        <taxon>Rhodospirillales</taxon>
        <taxon>Magnetospirillaceae</taxon>
        <taxon>Paramagnetospirillum</taxon>
    </lineage>
</organism>
<dbReference type="InterPro" id="IPR043519">
    <property type="entry name" value="NT_sf"/>
</dbReference>
<dbReference type="Gene3D" id="3.30.460.10">
    <property type="entry name" value="Beta Polymerase, domain 2"/>
    <property type="match status" value="1"/>
</dbReference>
<dbReference type="PANTHER" id="PTHR33933:SF1">
    <property type="entry name" value="PROTEIN ADENYLYLTRANSFERASE MNTA-RELATED"/>
    <property type="match status" value="1"/>
</dbReference>
<evidence type="ECO:0000313" key="2">
    <source>
        <dbReference type="EMBL" id="RAU21113.1"/>
    </source>
</evidence>
<reference evidence="2 3" key="1">
    <citation type="submission" date="2017-11" db="EMBL/GenBank/DDBJ databases">
        <title>Draft genome sequence of magnetotactic bacterium Magnetospirillum kuznetsovii LBB-42.</title>
        <authorList>
            <person name="Grouzdev D.S."/>
            <person name="Rysina M.S."/>
            <person name="Baslerov R.V."/>
            <person name="Koziaeva V."/>
        </authorList>
    </citation>
    <scope>NUCLEOTIDE SEQUENCE [LARGE SCALE GENOMIC DNA]</scope>
    <source>
        <strain evidence="2 3">LBB-42</strain>
    </source>
</reference>
<comment type="caution">
    <text evidence="2">The sequence shown here is derived from an EMBL/GenBank/DDBJ whole genome shotgun (WGS) entry which is preliminary data.</text>
</comment>
<dbReference type="Pfam" id="PF01909">
    <property type="entry name" value="NTP_transf_2"/>
    <property type="match status" value="1"/>
</dbReference>
<dbReference type="PANTHER" id="PTHR33933">
    <property type="entry name" value="NUCLEOTIDYLTRANSFERASE"/>
    <property type="match status" value="1"/>
</dbReference>
<evidence type="ECO:0000259" key="1">
    <source>
        <dbReference type="Pfam" id="PF01909"/>
    </source>
</evidence>
<dbReference type="GO" id="GO:0016779">
    <property type="term" value="F:nucleotidyltransferase activity"/>
    <property type="evidence" value="ECO:0007669"/>
    <property type="project" value="InterPro"/>
</dbReference>
<proteinExistence type="predicted"/>
<protein>
    <submittedName>
        <fullName evidence="2">Nucleotidyltransferase domain-containing protein</fullName>
    </submittedName>
</protein>
<name>A0A364NVN3_9PROT</name>
<sequence length="111" mass="11896">MTANIGIFGSEQEALDGLVERLVAAHSPRSVWLFGSRARGDAEPDSDFDLLVVVDDAKLAKDPYSIKKPVLGLGVSCDVFPCSAGGFDEAANMVGTLCNIVKHEGRRLYAR</sequence>
<keyword evidence="3" id="KW-1185">Reference proteome</keyword>
<dbReference type="InterPro" id="IPR002934">
    <property type="entry name" value="Polymerase_NTP_transf_dom"/>
</dbReference>
<evidence type="ECO:0000313" key="3">
    <source>
        <dbReference type="Proteomes" id="UP000251075"/>
    </source>
</evidence>
<dbReference type="SUPFAM" id="SSF81301">
    <property type="entry name" value="Nucleotidyltransferase"/>
    <property type="match status" value="1"/>
</dbReference>
<accession>A0A364NVN3</accession>
<dbReference type="EMBL" id="PGTO01000013">
    <property type="protein sequence ID" value="RAU21113.1"/>
    <property type="molecule type" value="Genomic_DNA"/>
</dbReference>
<dbReference type="RefSeq" id="WP_112146231.1">
    <property type="nucleotide sequence ID" value="NZ_PGTO01000013.1"/>
</dbReference>